<proteinExistence type="predicted"/>
<dbReference type="AlphaFoldDB" id="A0A6A5TSG0"/>
<protein>
    <submittedName>
        <fullName evidence="2">Uncharacterized protein</fullName>
    </submittedName>
</protein>
<evidence type="ECO:0000256" key="1">
    <source>
        <dbReference type="SAM" id="MobiDB-lite"/>
    </source>
</evidence>
<name>A0A6A5TSG0_9PLEO</name>
<accession>A0A6A5TSG0</accession>
<keyword evidence="3" id="KW-1185">Reference proteome</keyword>
<gene>
    <name evidence="2" type="ORF">CC80DRAFT_493155</name>
</gene>
<reference evidence="2" key="1">
    <citation type="journal article" date="2020" name="Stud. Mycol.">
        <title>101 Dothideomycetes genomes: a test case for predicting lifestyles and emergence of pathogens.</title>
        <authorList>
            <person name="Haridas S."/>
            <person name="Albert R."/>
            <person name="Binder M."/>
            <person name="Bloem J."/>
            <person name="Labutti K."/>
            <person name="Salamov A."/>
            <person name="Andreopoulos B."/>
            <person name="Baker S."/>
            <person name="Barry K."/>
            <person name="Bills G."/>
            <person name="Bluhm B."/>
            <person name="Cannon C."/>
            <person name="Castanera R."/>
            <person name="Culley D."/>
            <person name="Daum C."/>
            <person name="Ezra D."/>
            <person name="Gonzalez J."/>
            <person name="Henrissat B."/>
            <person name="Kuo A."/>
            <person name="Liang C."/>
            <person name="Lipzen A."/>
            <person name="Lutzoni F."/>
            <person name="Magnuson J."/>
            <person name="Mondo S."/>
            <person name="Nolan M."/>
            <person name="Ohm R."/>
            <person name="Pangilinan J."/>
            <person name="Park H.-J."/>
            <person name="Ramirez L."/>
            <person name="Alfaro M."/>
            <person name="Sun H."/>
            <person name="Tritt A."/>
            <person name="Yoshinaga Y."/>
            <person name="Zwiers L.-H."/>
            <person name="Turgeon B."/>
            <person name="Goodwin S."/>
            <person name="Spatafora J."/>
            <person name="Crous P."/>
            <person name="Grigoriev I."/>
        </authorList>
    </citation>
    <scope>NUCLEOTIDE SEQUENCE</scope>
    <source>
        <strain evidence="2">CBS 675.92</strain>
    </source>
</reference>
<dbReference type="OrthoDB" id="3801145at2759"/>
<organism evidence="2 3">
    <name type="scientific">Byssothecium circinans</name>
    <dbReference type="NCBI Taxonomy" id="147558"/>
    <lineage>
        <taxon>Eukaryota</taxon>
        <taxon>Fungi</taxon>
        <taxon>Dikarya</taxon>
        <taxon>Ascomycota</taxon>
        <taxon>Pezizomycotina</taxon>
        <taxon>Dothideomycetes</taxon>
        <taxon>Pleosporomycetidae</taxon>
        <taxon>Pleosporales</taxon>
        <taxon>Massarineae</taxon>
        <taxon>Massarinaceae</taxon>
        <taxon>Byssothecium</taxon>
    </lineage>
</organism>
<feature type="compositionally biased region" description="Low complexity" evidence="1">
    <location>
        <begin position="102"/>
        <end position="119"/>
    </location>
</feature>
<feature type="compositionally biased region" description="Low complexity" evidence="1">
    <location>
        <begin position="127"/>
        <end position="138"/>
    </location>
</feature>
<evidence type="ECO:0000313" key="3">
    <source>
        <dbReference type="Proteomes" id="UP000800035"/>
    </source>
</evidence>
<feature type="compositionally biased region" description="Basic and acidic residues" evidence="1">
    <location>
        <begin position="59"/>
        <end position="71"/>
    </location>
</feature>
<feature type="region of interest" description="Disordered" evidence="1">
    <location>
        <begin position="28"/>
        <end position="166"/>
    </location>
</feature>
<evidence type="ECO:0000313" key="2">
    <source>
        <dbReference type="EMBL" id="KAF1955214.1"/>
    </source>
</evidence>
<dbReference type="Proteomes" id="UP000800035">
    <property type="component" value="Unassembled WGS sequence"/>
</dbReference>
<dbReference type="EMBL" id="ML976995">
    <property type="protein sequence ID" value="KAF1955214.1"/>
    <property type="molecule type" value="Genomic_DNA"/>
</dbReference>
<sequence>MATPGATSNLSLTKISPLQVEVVPSPSYAPSEYASVHRQSRRLSNLSMLESMPPPPPPPKDESKLVNKPKDTLPQLPPVHDQPRPMSFLSFIAQAPGRSPVQAQQPQRQQQQQQQRSQIPIPPTPTTTPISPDAPSTTKSRRSRRTSLKSYIGRNGLGDEGIFVATSDDPDIPFTLFRWPNERGSHGTPRSSQFWPT</sequence>